<evidence type="ECO:0000313" key="7">
    <source>
        <dbReference type="Proteomes" id="UP000076532"/>
    </source>
</evidence>
<dbReference type="GO" id="GO:0007264">
    <property type="term" value="P:small GTPase-mediated signal transduction"/>
    <property type="evidence" value="ECO:0007669"/>
    <property type="project" value="InterPro"/>
</dbReference>
<dbReference type="Proteomes" id="UP000076532">
    <property type="component" value="Unassembled WGS sequence"/>
</dbReference>
<dbReference type="Pfam" id="PF00071">
    <property type="entry name" value="Ras"/>
    <property type="match status" value="1"/>
</dbReference>
<dbReference type="PANTHER" id="PTHR24072">
    <property type="entry name" value="RHO FAMILY GTPASE"/>
    <property type="match status" value="1"/>
</dbReference>
<dbReference type="SMART" id="SM00174">
    <property type="entry name" value="RHO"/>
    <property type="match status" value="1"/>
</dbReference>
<dbReference type="SMART" id="SM00175">
    <property type="entry name" value="RAB"/>
    <property type="match status" value="1"/>
</dbReference>
<dbReference type="STRING" id="436010.A0A166SSL3"/>
<dbReference type="InterPro" id="IPR003578">
    <property type="entry name" value="Small_GTPase_Rho"/>
</dbReference>
<sequence>MPNTTRLKVVIVGDEGVGKTSLMKVFSPDAVVIICSGPGDVTYTSCEQTHAVEVDVYGQHFQLELRDTAGEEGFDRLRPLTYPCSDVFLVCFAIDSPASFSMVAKKWIPEVRHHCPHAPFILVGCKKDLRDDHVNISEAKSTNETLVTTSQGQSLVAKIGAVAYLECSAERRQGVHEVFHTACRATCQQGPKQKRCTCIVQ</sequence>
<protein>
    <submittedName>
        <fullName evidence="6">Guanine nucleotide regulatory protein</fullName>
    </submittedName>
</protein>
<dbReference type="CDD" id="cd00157">
    <property type="entry name" value="Rho"/>
    <property type="match status" value="1"/>
</dbReference>
<evidence type="ECO:0000313" key="6">
    <source>
        <dbReference type="EMBL" id="KZP29778.1"/>
    </source>
</evidence>
<dbReference type="AlphaFoldDB" id="A0A166SSL3"/>
<dbReference type="FunFam" id="3.40.50.300:FF:002060">
    <property type="entry name" value="Rho family GTPase"/>
    <property type="match status" value="1"/>
</dbReference>
<dbReference type="PROSITE" id="PS51420">
    <property type="entry name" value="RHO"/>
    <property type="match status" value="1"/>
</dbReference>
<name>A0A166SSL3_9AGAM</name>
<dbReference type="PROSITE" id="PS51419">
    <property type="entry name" value="RAB"/>
    <property type="match status" value="1"/>
</dbReference>
<keyword evidence="5" id="KW-0472">Membrane</keyword>
<dbReference type="GO" id="GO:0003924">
    <property type="term" value="F:GTPase activity"/>
    <property type="evidence" value="ECO:0007669"/>
    <property type="project" value="InterPro"/>
</dbReference>
<dbReference type="GO" id="GO:0016020">
    <property type="term" value="C:membrane"/>
    <property type="evidence" value="ECO:0007669"/>
    <property type="project" value="UniProtKB-SubCell"/>
</dbReference>
<dbReference type="EMBL" id="KV417497">
    <property type="protein sequence ID" value="KZP29778.1"/>
    <property type="molecule type" value="Genomic_DNA"/>
</dbReference>
<dbReference type="Gene3D" id="3.40.50.300">
    <property type="entry name" value="P-loop containing nucleotide triphosphate hydrolases"/>
    <property type="match status" value="1"/>
</dbReference>
<dbReference type="GO" id="GO:0005525">
    <property type="term" value="F:GTP binding"/>
    <property type="evidence" value="ECO:0007669"/>
    <property type="project" value="UniProtKB-KW"/>
</dbReference>
<evidence type="ECO:0000256" key="4">
    <source>
        <dbReference type="ARBA" id="ARBA00023134"/>
    </source>
</evidence>
<proteinExistence type="predicted"/>
<dbReference type="InterPro" id="IPR027417">
    <property type="entry name" value="P-loop_NTPase"/>
</dbReference>
<dbReference type="PROSITE" id="PS51421">
    <property type="entry name" value="RAS"/>
    <property type="match status" value="1"/>
</dbReference>
<keyword evidence="2" id="KW-0488">Methylation</keyword>
<dbReference type="InterPro" id="IPR005225">
    <property type="entry name" value="Small_GTP-bd"/>
</dbReference>
<evidence type="ECO:0000256" key="3">
    <source>
        <dbReference type="ARBA" id="ARBA00022741"/>
    </source>
</evidence>
<dbReference type="SUPFAM" id="SSF52540">
    <property type="entry name" value="P-loop containing nucleoside triphosphate hydrolases"/>
    <property type="match status" value="1"/>
</dbReference>
<keyword evidence="7" id="KW-1185">Reference proteome</keyword>
<organism evidence="6 7">
    <name type="scientific">Athelia psychrophila</name>
    <dbReference type="NCBI Taxonomy" id="1759441"/>
    <lineage>
        <taxon>Eukaryota</taxon>
        <taxon>Fungi</taxon>
        <taxon>Dikarya</taxon>
        <taxon>Basidiomycota</taxon>
        <taxon>Agaricomycotina</taxon>
        <taxon>Agaricomycetes</taxon>
        <taxon>Agaricomycetidae</taxon>
        <taxon>Atheliales</taxon>
        <taxon>Atheliaceae</taxon>
        <taxon>Athelia</taxon>
    </lineage>
</organism>
<dbReference type="SMART" id="SM00173">
    <property type="entry name" value="RAS"/>
    <property type="match status" value="1"/>
</dbReference>
<dbReference type="OrthoDB" id="8830751at2759"/>
<evidence type="ECO:0000256" key="2">
    <source>
        <dbReference type="ARBA" id="ARBA00022481"/>
    </source>
</evidence>
<reference evidence="6 7" key="1">
    <citation type="journal article" date="2016" name="Mol. Biol. Evol.">
        <title>Comparative Genomics of Early-Diverging Mushroom-Forming Fungi Provides Insights into the Origins of Lignocellulose Decay Capabilities.</title>
        <authorList>
            <person name="Nagy L.G."/>
            <person name="Riley R."/>
            <person name="Tritt A."/>
            <person name="Adam C."/>
            <person name="Daum C."/>
            <person name="Floudas D."/>
            <person name="Sun H."/>
            <person name="Yadav J.S."/>
            <person name="Pangilinan J."/>
            <person name="Larsson K.H."/>
            <person name="Matsuura K."/>
            <person name="Barry K."/>
            <person name="Labutti K."/>
            <person name="Kuo R."/>
            <person name="Ohm R.A."/>
            <person name="Bhattacharya S.S."/>
            <person name="Shirouzu T."/>
            <person name="Yoshinaga Y."/>
            <person name="Martin F.M."/>
            <person name="Grigoriev I.V."/>
            <person name="Hibbett D.S."/>
        </authorList>
    </citation>
    <scope>NUCLEOTIDE SEQUENCE [LARGE SCALE GENOMIC DNA]</scope>
    <source>
        <strain evidence="6 7">CBS 109695</strain>
    </source>
</reference>
<comment type="subcellular location">
    <subcellularLocation>
        <location evidence="1">Membrane</location>
    </subcellularLocation>
</comment>
<dbReference type="NCBIfam" id="TIGR00231">
    <property type="entry name" value="small_GTP"/>
    <property type="match status" value="1"/>
</dbReference>
<keyword evidence="3" id="KW-0547">Nucleotide-binding</keyword>
<dbReference type="PRINTS" id="PR00449">
    <property type="entry name" value="RASTRNSFRMNG"/>
</dbReference>
<accession>A0A166SSL3</accession>
<dbReference type="InterPro" id="IPR001806">
    <property type="entry name" value="Small_GTPase"/>
</dbReference>
<evidence type="ECO:0000256" key="5">
    <source>
        <dbReference type="ARBA" id="ARBA00023136"/>
    </source>
</evidence>
<keyword evidence="4" id="KW-0342">GTP-binding</keyword>
<gene>
    <name evidence="6" type="ORF">FIBSPDRAFT_815883</name>
</gene>
<evidence type="ECO:0000256" key="1">
    <source>
        <dbReference type="ARBA" id="ARBA00004370"/>
    </source>
</evidence>